<evidence type="ECO:0000256" key="2">
    <source>
        <dbReference type="ARBA" id="ARBA00022737"/>
    </source>
</evidence>
<gene>
    <name evidence="9" type="ORF">PCOR1329_LOCUS44130</name>
</gene>
<dbReference type="Proteomes" id="UP001189429">
    <property type="component" value="Unassembled WGS sequence"/>
</dbReference>
<dbReference type="PANTHER" id="PTHR22906:SF21">
    <property type="entry name" value="SEMA DOMAIN-CONTAINING PROTEIN"/>
    <property type="match status" value="1"/>
</dbReference>
<feature type="region of interest" description="Disordered" evidence="6">
    <location>
        <begin position="333"/>
        <end position="358"/>
    </location>
</feature>
<keyword evidence="4" id="KW-0325">Glycoprotein</keyword>
<keyword evidence="5" id="KW-0175">Coiled coil</keyword>
<keyword evidence="1 7" id="KW-0732">Signal</keyword>
<dbReference type="Gene3D" id="2.20.100.10">
    <property type="entry name" value="Thrombospondin type-1 (TSP1) repeat"/>
    <property type="match status" value="2"/>
</dbReference>
<feature type="coiled-coil region" evidence="5">
    <location>
        <begin position="395"/>
        <end position="457"/>
    </location>
</feature>
<sequence length="1007" mass="110461">MKPPVARPGLAPCALPLLAMAFAARPCAGSRVLRRRSVGASDFEHSQGGGSRAVADSALWGADSASGASDQSGQAGAAQELVGELVEQLLASDSMAIMDIVRVARNMHLRDALPKLETKLPTEILTLAHMSANGTKVEGQFSEASLAKARVYMNNMMYDAWEQLDAVMIECKQFEESNRDTFGQVVTDLDHIGADLGDRERMKVEAEGGIADMSLRIKETSELRDNLKRSFETIRAQNEYELRLREDDQAVFDAVLNMTRCPPGGKDDGYGLIQWQVCNTSEGVSLHTGDPEVMAKLKRAPRAERALLDALGAGAPPGAVAAASLLQEGGLVGAAGRQAPPPVPVSKEPPSDSQWKKCRTPQSVDCGFLHDTMALQWGKFKDLVDELTTLMERNSDEYIQERDNLNEQVTSLRASKTKHQEMLGEAVSEMNSLSAETREKEQQHRDLEATYKKKMKECQDRMTEILFTNICAVRVVRNKLMEYSKVTPPDMIKDCDFSDWRPEMCSVDCDDNCPADVGGVNVQACGGTQNLVRELLIAPSPVGMPCPTLSMTKKCNQHKCPVACSMSEWSGFSGCSKECGGGTQGRTRAILVKPRNGGNECDTTMEERSCNTGSCDRDCTLFEWTAWEPCSMACGGGLQKRERHVDLPIRANGKCPGPQHADRLQMQACNTQKCVGDEICIARQDLVIAVDGSGSVKKKGFDILKSFARNLTSRYRAVYYGQEDMRVGLILYGNGVLFKEGYVSEAIQAHRLSTDLASVTQAIDRMQWQRGFTNMMQAFKLADKMFEAEGRSDAQSAILMLSDGKYTNAFRTSQKVQNLKDKGIQIFMAPVSTYAGQSLEQIRDWASSPWESNYVRIPGIEALENNEDVFAQQLLVKFCPRAFSPSLEAASDAEVGFLKIHDEGYPTEECGSKGHVGYKETLEECFLAVKNLGVLAFAYEAGGRSAGTCYSEAINVTQEVWDDALANRTSPACPSGGWEFSYYASTFIINPAVLTYASLEPGEDEQV</sequence>
<evidence type="ECO:0000313" key="10">
    <source>
        <dbReference type="Proteomes" id="UP001189429"/>
    </source>
</evidence>
<evidence type="ECO:0000256" key="7">
    <source>
        <dbReference type="SAM" id="SignalP"/>
    </source>
</evidence>
<accession>A0ABN9U0I9</accession>
<evidence type="ECO:0000256" key="1">
    <source>
        <dbReference type="ARBA" id="ARBA00022729"/>
    </source>
</evidence>
<evidence type="ECO:0000259" key="8">
    <source>
        <dbReference type="PROSITE" id="PS50234"/>
    </source>
</evidence>
<keyword evidence="10" id="KW-1185">Reference proteome</keyword>
<dbReference type="InterPro" id="IPR036465">
    <property type="entry name" value="vWFA_dom_sf"/>
</dbReference>
<dbReference type="SUPFAM" id="SSF82895">
    <property type="entry name" value="TSP-1 type 1 repeat"/>
    <property type="match status" value="2"/>
</dbReference>
<dbReference type="PANTHER" id="PTHR22906">
    <property type="entry name" value="PROPERDIN"/>
    <property type="match status" value="1"/>
</dbReference>
<dbReference type="Pfam" id="PF00090">
    <property type="entry name" value="TSP_1"/>
    <property type="match status" value="1"/>
</dbReference>
<dbReference type="SMART" id="SM00209">
    <property type="entry name" value="TSP1"/>
    <property type="match status" value="3"/>
</dbReference>
<comment type="caution">
    <text evidence="9">The sequence shown here is derived from an EMBL/GenBank/DDBJ whole genome shotgun (WGS) entry which is preliminary data.</text>
</comment>
<dbReference type="PROSITE" id="PS50092">
    <property type="entry name" value="TSP1"/>
    <property type="match status" value="2"/>
</dbReference>
<dbReference type="Pfam" id="PF00092">
    <property type="entry name" value="VWA"/>
    <property type="match status" value="1"/>
</dbReference>
<dbReference type="InterPro" id="IPR052065">
    <property type="entry name" value="Compl_asym_regulator"/>
</dbReference>
<reference evidence="9" key="1">
    <citation type="submission" date="2023-10" db="EMBL/GenBank/DDBJ databases">
        <authorList>
            <person name="Chen Y."/>
            <person name="Shah S."/>
            <person name="Dougan E. K."/>
            <person name="Thang M."/>
            <person name="Chan C."/>
        </authorList>
    </citation>
    <scope>NUCLEOTIDE SEQUENCE [LARGE SCALE GENOMIC DNA]</scope>
</reference>
<keyword evidence="3" id="KW-1015">Disulfide bond</keyword>
<proteinExistence type="predicted"/>
<keyword evidence="2" id="KW-0677">Repeat</keyword>
<feature type="chain" id="PRO_5046496508" description="VWFA domain-containing protein" evidence="7">
    <location>
        <begin position="30"/>
        <end position="1007"/>
    </location>
</feature>
<evidence type="ECO:0000256" key="3">
    <source>
        <dbReference type="ARBA" id="ARBA00023157"/>
    </source>
</evidence>
<dbReference type="InterPro" id="IPR044004">
    <property type="entry name" value="TSP1_spondin_dom"/>
</dbReference>
<evidence type="ECO:0000256" key="6">
    <source>
        <dbReference type="SAM" id="MobiDB-lite"/>
    </source>
</evidence>
<dbReference type="Gene3D" id="3.40.50.410">
    <property type="entry name" value="von Willebrand factor, type A domain"/>
    <property type="match status" value="1"/>
</dbReference>
<name>A0ABN9U0I9_9DINO</name>
<evidence type="ECO:0000313" key="9">
    <source>
        <dbReference type="EMBL" id="CAK0852204.1"/>
    </source>
</evidence>
<dbReference type="SMART" id="SM00327">
    <property type="entry name" value="VWA"/>
    <property type="match status" value="1"/>
</dbReference>
<evidence type="ECO:0000256" key="4">
    <source>
        <dbReference type="ARBA" id="ARBA00023180"/>
    </source>
</evidence>
<feature type="signal peptide" evidence="7">
    <location>
        <begin position="1"/>
        <end position="29"/>
    </location>
</feature>
<feature type="domain" description="VWFA" evidence="8">
    <location>
        <begin position="685"/>
        <end position="874"/>
    </location>
</feature>
<dbReference type="Pfam" id="PF19028">
    <property type="entry name" value="TSP1_spondin"/>
    <property type="match status" value="1"/>
</dbReference>
<dbReference type="CDD" id="cd01450">
    <property type="entry name" value="vWFA_subfamily_ECM"/>
    <property type="match status" value="1"/>
</dbReference>
<protein>
    <recommendedName>
        <fullName evidence="8">VWFA domain-containing protein</fullName>
    </recommendedName>
</protein>
<dbReference type="EMBL" id="CAUYUJ010015301">
    <property type="protein sequence ID" value="CAK0852204.1"/>
    <property type="molecule type" value="Genomic_DNA"/>
</dbReference>
<dbReference type="SUPFAM" id="SSF53300">
    <property type="entry name" value="vWA-like"/>
    <property type="match status" value="1"/>
</dbReference>
<evidence type="ECO:0000256" key="5">
    <source>
        <dbReference type="SAM" id="Coils"/>
    </source>
</evidence>
<dbReference type="InterPro" id="IPR036383">
    <property type="entry name" value="TSP1_rpt_sf"/>
</dbReference>
<dbReference type="InterPro" id="IPR000884">
    <property type="entry name" value="TSP1_rpt"/>
</dbReference>
<organism evidence="9 10">
    <name type="scientific">Prorocentrum cordatum</name>
    <dbReference type="NCBI Taxonomy" id="2364126"/>
    <lineage>
        <taxon>Eukaryota</taxon>
        <taxon>Sar</taxon>
        <taxon>Alveolata</taxon>
        <taxon>Dinophyceae</taxon>
        <taxon>Prorocentrales</taxon>
        <taxon>Prorocentraceae</taxon>
        <taxon>Prorocentrum</taxon>
    </lineage>
</organism>
<dbReference type="PROSITE" id="PS50234">
    <property type="entry name" value="VWFA"/>
    <property type="match status" value="1"/>
</dbReference>
<dbReference type="InterPro" id="IPR002035">
    <property type="entry name" value="VWF_A"/>
</dbReference>